<keyword evidence="3" id="KW-1185">Reference proteome</keyword>
<evidence type="ECO:0000259" key="1">
    <source>
        <dbReference type="Pfam" id="PF26348"/>
    </source>
</evidence>
<evidence type="ECO:0000313" key="2">
    <source>
        <dbReference type="EMBL" id="SFN82388.1"/>
    </source>
</evidence>
<dbReference type="Proteomes" id="UP000198867">
    <property type="component" value="Unassembled WGS sequence"/>
</dbReference>
<name>A0A1I5C5W6_9MICO</name>
<dbReference type="AlphaFoldDB" id="A0A1I5C5W6"/>
<organism evidence="2 3">
    <name type="scientific">Mycetocola miduiensis</name>
    <dbReference type="NCBI Taxonomy" id="995034"/>
    <lineage>
        <taxon>Bacteria</taxon>
        <taxon>Bacillati</taxon>
        <taxon>Actinomycetota</taxon>
        <taxon>Actinomycetes</taxon>
        <taxon>Micrococcales</taxon>
        <taxon>Microbacteriaceae</taxon>
        <taxon>Mycetocola</taxon>
    </lineage>
</organism>
<dbReference type="EMBL" id="FOVM01000006">
    <property type="protein sequence ID" value="SFN82388.1"/>
    <property type="molecule type" value="Genomic_DNA"/>
</dbReference>
<protein>
    <recommendedName>
        <fullName evidence="1">ScoMcrA-like SRA domain-containing protein</fullName>
    </recommendedName>
</protein>
<evidence type="ECO:0000313" key="3">
    <source>
        <dbReference type="Proteomes" id="UP000198867"/>
    </source>
</evidence>
<dbReference type="Pfam" id="PF26348">
    <property type="entry name" value="SRA_ScoMcrA"/>
    <property type="match status" value="1"/>
</dbReference>
<accession>A0A1I5C5W6</accession>
<dbReference type="STRING" id="995034.SAMN05216219_2232"/>
<proteinExistence type="predicted"/>
<feature type="domain" description="ScoMcrA-like SRA" evidence="1">
    <location>
        <begin position="69"/>
        <end position="202"/>
    </location>
</feature>
<reference evidence="3" key="1">
    <citation type="submission" date="2016-10" db="EMBL/GenBank/DDBJ databases">
        <authorList>
            <person name="Varghese N."/>
            <person name="Submissions S."/>
        </authorList>
    </citation>
    <scope>NUCLEOTIDE SEQUENCE [LARGE SCALE GENOMIC DNA]</scope>
    <source>
        <strain evidence="3">CGMCC 1.11101</strain>
    </source>
</reference>
<gene>
    <name evidence="2" type="ORF">SAMN05216219_2232</name>
</gene>
<dbReference type="OrthoDB" id="4939521at2"/>
<dbReference type="RefSeq" id="WP_090711427.1">
    <property type="nucleotide sequence ID" value="NZ_FOVM01000006.1"/>
</dbReference>
<sequence>MPVNTPATLSLQLQVPQKRIRDILRGLYGTLPQGLSRWELDQEMTDAVRAAVGPGSASDSLLWTLEIGDQVRRREVHDAYGGQQQGGISTPRRIPDILVFTDPVKGARYGYEKFEGLREDGSYSYTGEGQRGDQVFVRGNVALRDAAKNGQIIRVFTTRGPVATYVGSFSTGEPTYRVETIPDVDGKWRRGIIFNLIPIDADATLLPLYGGGKVSGPNIADWTPPDFSDVVIEFDAPLPAGERVVSRLEFELQAGFGGWLKSEGLIPSRLTLPSGAFAIEPDLYVESNGWIVEAKKSTARTYVRTAIGQVLDYAHVAKGAGIAAVPMVLLPGKPADDLIGLMNELGITVAVRSESGFELLVP</sequence>
<dbReference type="InterPro" id="IPR058712">
    <property type="entry name" value="SRA_ScoMcrA"/>
</dbReference>